<evidence type="ECO:0000313" key="7">
    <source>
        <dbReference type="Proteomes" id="UP000289954"/>
    </source>
</evidence>
<dbReference type="Gene3D" id="3.30.70.360">
    <property type="match status" value="1"/>
</dbReference>
<dbReference type="SUPFAM" id="SSF55031">
    <property type="entry name" value="Bacterial exopeptidase dimerisation domain"/>
    <property type="match status" value="1"/>
</dbReference>
<dbReference type="PANTHER" id="PTHR32494">
    <property type="entry name" value="ALLANTOATE DEIMINASE-RELATED"/>
    <property type="match status" value="1"/>
</dbReference>
<feature type="binding site" evidence="3">
    <location>
        <position position="137"/>
    </location>
    <ligand>
        <name>Zn(2+)</name>
        <dbReference type="ChEBI" id="CHEBI:29105"/>
        <label>2</label>
    </ligand>
</feature>
<name>A0A402DRR5_9CELL</name>
<keyword evidence="7" id="KW-1185">Reference proteome</keyword>
<feature type="binding site" evidence="4">
    <location>
        <position position="333"/>
    </location>
    <ligand>
        <name>allantoate</name>
        <dbReference type="ChEBI" id="CHEBI:17536"/>
    </ligand>
</feature>
<dbReference type="NCBIfam" id="TIGR01879">
    <property type="entry name" value="hydantase"/>
    <property type="match status" value="1"/>
</dbReference>
<gene>
    <name evidence="6" type="ORF">CBZ_18220</name>
</gene>
<evidence type="ECO:0000259" key="5">
    <source>
        <dbReference type="Pfam" id="PF07687"/>
    </source>
</evidence>
<protein>
    <submittedName>
        <fullName evidence="6">Zn-dependent hydrolase</fullName>
    </submittedName>
</protein>
<dbReference type="InterPro" id="IPR011650">
    <property type="entry name" value="Peptidase_M20_dimer"/>
</dbReference>
<dbReference type="PANTHER" id="PTHR32494:SF5">
    <property type="entry name" value="ALLANTOATE AMIDOHYDROLASE"/>
    <property type="match status" value="1"/>
</dbReference>
<dbReference type="NCBIfam" id="NF006770">
    <property type="entry name" value="PRK09290.1-4"/>
    <property type="match status" value="1"/>
</dbReference>
<keyword evidence="3" id="KW-0862">Zinc</keyword>
<comment type="similarity">
    <text evidence="1">Belongs to the peptidase M20 family.</text>
</comment>
<dbReference type="PIRSF" id="PIRSF001235">
    <property type="entry name" value="Amidase_carbamoylase"/>
    <property type="match status" value="1"/>
</dbReference>
<feature type="binding site" evidence="3">
    <location>
        <position position="137"/>
    </location>
    <ligand>
        <name>Zn(2+)</name>
        <dbReference type="ChEBI" id="CHEBI:29105"/>
        <label>1</label>
    </ligand>
</feature>
<dbReference type="EMBL" id="BIMR01000129">
    <property type="protein sequence ID" value="GCE76766.1"/>
    <property type="molecule type" value="Genomic_DNA"/>
</dbReference>
<dbReference type="Proteomes" id="UP000289954">
    <property type="component" value="Unassembled WGS sequence"/>
</dbReference>
<dbReference type="AlphaFoldDB" id="A0A402DRR5"/>
<feature type="binding site" evidence="3">
    <location>
        <position position="421"/>
    </location>
    <ligand>
        <name>Zn(2+)</name>
        <dbReference type="ChEBI" id="CHEBI:29105"/>
        <label>2</label>
    </ligand>
</feature>
<evidence type="ECO:0000313" key="6">
    <source>
        <dbReference type="EMBL" id="GCE76766.1"/>
    </source>
</evidence>
<dbReference type="InterPro" id="IPR010158">
    <property type="entry name" value="Amidase_Cbmase"/>
</dbReference>
<organism evidence="6 7">
    <name type="scientific">Cellulomonas biazotea</name>
    <dbReference type="NCBI Taxonomy" id="1709"/>
    <lineage>
        <taxon>Bacteria</taxon>
        <taxon>Bacillati</taxon>
        <taxon>Actinomycetota</taxon>
        <taxon>Actinomycetes</taxon>
        <taxon>Micrococcales</taxon>
        <taxon>Cellulomonadaceae</taxon>
        <taxon>Cellulomonas</taxon>
    </lineage>
</organism>
<dbReference type="RefSeq" id="WP_378078089.1">
    <property type="nucleotide sequence ID" value="NZ_JBHLSX010000001.1"/>
</dbReference>
<dbReference type="InterPro" id="IPR002933">
    <property type="entry name" value="Peptidase_M20"/>
</dbReference>
<dbReference type="Gene3D" id="3.40.630.10">
    <property type="entry name" value="Zn peptidases"/>
    <property type="match status" value="1"/>
</dbReference>
<dbReference type="Pfam" id="PF01546">
    <property type="entry name" value="Peptidase_M20"/>
    <property type="match status" value="1"/>
</dbReference>
<keyword evidence="3" id="KW-0479">Metal-binding</keyword>
<comment type="cofactor">
    <cofactor evidence="3">
        <name>Zn(2+)</name>
        <dbReference type="ChEBI" id="CHEBI:29105"/>
    </cofactor>
    <text evidence="3">Binds 2 Zn(2+) ions per subunit.</text>
</comment>
<dbReference type="SUPFAM" id="SSF53187">
    <property type="entry name" value="Zn-dependent exopeptidases"/>
    <property type="match status" value="1"/>
</dbReference>
<feature type="binding site" evidence="3">
    <location>
        <position position="126"/>
    </location>
    <ligand>
        <name>Zn(2+)</name>
        <dbReference type="ChEBI" id="CHEBI:29105"/>
        <label>1</label>
    </ligand>
</feature>
<sequence>MTAPGTGRVRPDDAASAPVPVGAATRVGAAGGSALDAGAGLGHGEAAPVGAATFRRAWADLAPVGRAPDGAGYHRFAWTREDHTLREWFAGEAAARGLDLVTDRAGNQWAWWGDADATPGVVTGSHLDSVPGGGAFDGPLGVVSAFAALDVLRARGVRPARPLGVAAFVDEEGARFGVACAGSRLVTGVLDADRARALRDADGTTMADALRAAGRDPASLGPDPDALARVGAFVELHVEQGRGLVHAGEPVGVGRMIWPHGRWRVELRGQANHAGTTPLADRDDPMLDLAAFVQHVRTAATTAGALATVGKVRVEPNGVNAIPSQVTAWLDVRAEDEDRVRAVLAALATWAPAEESWTPVTWLDADLADDVAEALGATGLGAADAGVPRLGTGAGHDAGILAAAGVPTAMLFVRNPTGVSHAPAEDADEADCLTGVDALATTLEHLLTRDRA</sequence>
<feature type="binding site" evidence="3">
    <location>
        <position position="237"/>
    </location>
    <ligand>
        <name>Zn(2+)</name>
        <dbReference type="ChEBI" id="CHEBI:29105"/>
        <label>1</label>
    </ligand>
</feature>
<dbReference type="GO" id="GO:0016813">
    <property type="term" value="F:hydrolase activity, acting on carbon-nitrogen (but not peptide) bonds, in linear amidines"/>
    <property type="evidence" value="ECO:0007669"/>
    <property type="project" value="InterPro"/>
</dbReference>
<feature type="domain" description="Peptidase M20 dimerisation" evidence="5">
    <location>
        <begin position="262"/>
        <end position="354"/>
    </location>
</feature>
<feature type="binding site" evidence="4">
    <location>
        <position position="262"/>
    </location>
    <ligand>
        <name>allantoate</name>
        <dbReference type="ChEBI" id="CHEBI:17536"/>
    </ligand>
</feature>
<dbReference type="GO" id="GO:0046872">
    <property type="term" value="F:metal ion binding"/>
    <property type="evidence" value="ECO:0007669"/>
    <property type="project" value="UniProtKB-KW"/>
</dbReference>
<evidence type="ECO:0000256" key="1">
    <source>
        <dbReference type="ARBA" id="ARBA00006153"/>
    </source>
</evidence>
<feature type="binding site" evidence="4">
    <location>
        <position position="320"/>
    </location>
    <ligand>
        <name>allantoate</name>
        <dbReference type="ChEBI" id="CHEBI:17536"/>
    </ligand>
</feature>
<reference evidence="6 7" key="1">
    <citation type="submission" date="2019-01" db="EMBL/GenBank/DDBJ databases">
        <title>Draft genome sequence of Cellulomonas takizawaensis strain TKZ-21.</title>
        <authorList>
            <person name="Yamamura H."/>
            <person name="Hayashi T."/>
            <person name="Hamada M."/>
            <person name="Serisawa Y."/>
            <person name="Matsuyama K."/>
            <person name="Nakagawa Y."/>
            <person name="Otoguro M."/>
            <person name="Yanagida F."/>
            <person name="Hayakawa M."/>
        </authorList>
    </citation>
    <scope>NUCLEOTIDE SEQUENCE [LARGE SCALE GENOMIC DNA]</scope>
    <source>
        <strain evidence="6 7">NBRC12680</strain>
    </source>
</reference>
<evidence type="ECO:0000256" key="3">
    <source>
        <dbReference type="PIRSR" id="PIRSR001235-1"/>
    </source>
</evidence>
<feature type="binding site" evidence="3">
    <location>
        <position position="172"/>
    </location>
    <ligand>
        <name>Zn(2+)</name>
        <dbReference type="ChEBI" id="CHEBI:29105"/>
        <label>2</label>
    </ligand>
</feature>
<evidence type="ECO:0000256" key="4">
    <source>
        <dbReference type="PIRSR" id="PIRSR001235-2"/>
    </source>
</evidence>
<comment type="caution">
    <text evidence="6">The sequence shown here is derived from an EMBL/GenBank/DDBJ whole genome shotgun (WGS) entry which is preliminary data.</text>
</comment>
<dbReference type="Pfam" id="PF07687">
    <property type="entry name" value="M20_dimer"/>
    <property type="match status" value="1"/>
</dbReference>
<accession>A0A402DRR5</accession>
<dbReference type="InterPro" id="IPR036264">
    <property type="entry name" value="Bact_exopeptidase_dim_dom"/>
</dbReference>
<evidence type="ECO:0000256" key="2">
    <source>
        <dbReference type="ARBA" id="ARBA00022801"/>
    </source>
</evidence>
<proteinExistence type="inferred from homology"/>
<keyword evidence="2 6" id="KW-0378">Hydrolase</keyword>